<name>A0AC61YBW7_9FLAO</name>
<comment type="caution">
    <text evidence="1">The sequence shown here is derived from an EMBL/GenBank/DDBJ whole genome shotgun (WGS) entry which is preliminary data.</text>
</comment>
<organism evidence="1 2">
    <name type="scientific">Mesonia oceanica</name>
    <dbReference type="NCBI Taxonomy" id="2687242"/>
    <lineage>
        <taxon>Bacteria</taxon>
        <taxon>Pseudomonadati</taxon>
        <taxon>Bacteroidota</taxon>
        <taxon>Flavobacteriia</taxon>
        <taxon>Flavobacteriales</taxon>
        <taxon>Flavobacteriaceae</taxon>
        <taxon>Mesonia</taxon>
    </lineage>
</organism>
<accession>A0AC61YBW7</accession>
<sequence length="102" mass="11901">MKRPMFLIISIVLNFIIYYHLTENIGINATFEEISMTLIASIIVISLLSLVPAIVIYYLKMYMKKVFVPFKKIYLNLYLNISLAFYGIMILIGIMTYFKVTN</sequence>
<evidence type="ECO:0000313" key="2">
    <source>
        <dbReference type="Proteomes" id="UP000356253"/>
    </source>
</evidence>
<protein>
    <submittedName>
        <fullName evidence="1">Uncharacterized protein</fullName>
    </submittedName>
</protein>
<gene>
    <name evidence="1" type="ORF">FVB9532_03292</name>
</gene>
<reference evidence="1" key="1">
    <citation type="submission" date="2019-09" db="EMBL/GenBank/DDBJ databases">
        <authorList>
            <person name="Rodrigo-Torres L."/>
            <person name="Arahal R. D."/>
            <person name="Lucena T."/>
        </authorList>
    </citation>
    <scope>NUCLEOTIDE SEQUENCE</scope>
    <source>
        <strain evidence="1">ISS653</strain>
    </source>
</reference>
<evidence type="ECO:0000313" key="1">
    <source>
        <dbReference type="EMBL" id="VVV01997.1"/>
    </source>
</evidence>
<keyword evidence="2" id="KW-1185">Reference proteome</keyword>
<dbReference type="Proteomes" id="UP000356253">
    <property type="component" value="Unassembled WGS sequence"/>
</dbReference>
<proteinExistence type="predicted"/>
<dbReference type="EMBL" id="CABVMM010000014">
    <property type="protein sequence ID" value="VVV01997.1"/>
    <property type="molecule type" value="Genomic_DNA"/>
</dbReference>